<keyword evidence="6" id="KW-0472">Membrane</keyword>
<keyword evidence="6" id="KW-0812">Transmembrane</keyword>
<dbReference type="Proteomes" id="UP000034616">
    <property type="component" value="Unassembled WGS sequence"/>
</dbReference>
<dbReference type="EMBL" id="LCAH01000002">
    <property type="protein sequence ID" value="KKR87552.1"/>
    <property type="molecule type" value="Genomic_DNA"/>
</dbReference>
<accession>A0A0G0XIM1</accession>
<dbReference type="PROSITE" id="PS51352">
    <property type="entry name" value="THIOREDOXIN_2"/>
    <property type="match status" value="1"/>
</dbReference>
<reference evidence="8 9" key="1">
    <citation type="journal article" date="2015" name="Nature">
        <title>rRNA introns, odd ribosomes, and small enigmatic genomes across a large radiation of phyla.</title>
        <authorList>
            <person name="Brown C.T."/>
            <person name="Hug L.A."/>
            <person name="Thomas B.C."/>
            <person name="Sharon I."/>
            <person name="Castelle C.J."/>
            <person name="Singh A."/>
            <person name="Wilkins M.J."/>
            <person name="Williams K.H."/>
            <person name="Banfield J.F."/>
        </authorList>
    </citation>
    <scope>NUCLEOTIDE SEQUENCE [LARGE SCALE GENOMIC DNA]</scope>
</reference>
<evidence type="ECO:0000256" key="5">
    <source>
        <dbReference type="ARBA" id="ARBA00023284"/>
    </source>
</evidence>
<evidence type="ECO:0000256" key="2">
    <source>
        <dbReference type="ARBA" id="ARBA00022729"/>
    </source>
</evidence>
<dbReference type="PANTHER" id="PTHR13887">
    <property type="entry name" value="GLUTATHIONE S-TRANSFERASE KAPPA"/>
    <property type="match status" value="1"/>
</dbReference>
<keyword evidence="2" id="KW-0732">Signal</keyword>
<dbReference type="Pfam" id="PF13462">
    <property type="entry name" value="Thioredoxin_4"/>
    <property type="match status" value="1"/>
</dbReference>
<dbReference type="PANTHER" id="PTHR13887:SF14">
    <property type="entry name" value="DISULFIDE BOND FORMATION PROTEIN D"/>
    <property type="match status" value="1"/>
</dbReference>
<name>A0A0G0XIM1_9BACT</name>
<comment type="similarity">
    <text evidence="1">Belongs to the thioredoxin family. DsbA subfamily.</text>
</comment>
<keyword evidence="3" id="KW-0560">Oxidoreductase</keyword>
<dbReference type="AlphaFoldDB" id="A0A0G0XIM1"/>
<evidence type="ECO:0000256" key="6">
    <source>
        <dbReference type="SAM" id="Phobius"/>
    </source>
</evidence>
<keyword evidence="4" id="KW-1015">Disulfide bond</keyword>
<dbReference type="GO" id="GO:0016491">
    <property type="term" value="F:oxidoreductase activity"/>
    <property type="evidence" value="ECO:0007669"/>
    <property type="project" value="UniProtKB-KW"/>
</dbReference>
<dbReference type="Gene3D" id="3.40.30.10">
    <property type="entry name" value="Glutaredoxin"/>
    <property type="match status" value="1"/>
</dbReference>
<dbReference type="SUPFAM" id="SSF52833">
    <property type="entry name" value="Thioredoxin-like"/>
    <property type="match status" value="1"/>
</dbReference>
<gene>
    <name evidence="8" type="ORF">UU35_C0002G0053</name>
</gene>
<evidence type="ECO:0000256" key="1">
    <source>
        <dbReference type="ARBA" id="ARBA00005791"/>
    </source>
</evidence>
<evidence type="ECO:0000259" key="7">
    <source>
        <dbReference type="PROSITE" id="PS51352"/>
    </source>
</evidence>
<evidence type="ECO:0000313" key="8">
    <source>
        <dbReference type="EMBL" id="KKR87552.1"/>
    </source>
</evidence>
<evidence type="ECO:0000256" key="4">
    <source>
        <dbReference type="ARBA" id="ARBA00023157"/>
    </source>
</evidence>
<proteinExistence type="inferred from homology"/>
<sequence>MRHRWLTLFSIFFVTGIVFFFFWISIQPIRSPKKKITSSEPMETVSTPTVTFVNPKKGALTDPKLTIIEFGDFQCEPCRDVAESLDVLLRTIPDVQVVWKDAPNESLHPLSTPAAIAAHCAGEQGKFWEYHDQLFGQQVLLNETLFPQIAKDIGLDSSRFQSCYDNRDTLPLVKKDFEEAKALSLSATPTIFLKEERLVGFITVEELIGRVREILAAQTK</sequence>
<keyword evidence="5" id="KW-0676">Redox-active center</keyword>
<dbReference type="InterPro" id="IPR013766">
    <property type="entry name" value="Thioredoxin_domain"/>
</dbReference>
<comment type="caution">
    <text evidence="8">The sequence shown here is derived from an EMBL/GenBank/DDBJ whole genome shotgun (WGS) entry which is preliminary data.</text>
</comment>
<dbReference type="InterPro" id="IPR036249">
    <property type="entry name" value="Thioredoxin-like_sf"/>
</dbReference>
<dbReference type="InterPro" id="IPR012336">
    <property type="entry name" value="Thioredoxin-like_fold"/>
</dbReference>
<feature type="domain" description="Thioredoxin" evidence="7">
    <location>
        <begin position="36"/>
        <end position="216"/>
    </location>
</feature>
<protein>
    <submittedName>
        <fullName evidence="8">DSBA oxidoreductase</fullName>
    </submittedName>
</protein>
<feature type="transmembrane region" description="Helical" evidence="6">
    <location>
        <begin position="6"/>
        <end position="26"/>
    </location>
</feature>
<evidence type="ECO:0000313" key="9">
    <source>
        <dbReference type="Proteomes" id="UP000034616"/>
    </source>
</evidence>
<organism evidence="8 9">
    <name type="scientific">Candidatus Uhrbacteria bacterium GW2011_GWC2_41_11</name>
    <dbReference type="NCBI Taxonomy" id="1618985"/>
    <lineage>
        <taxon>Bacteria</taxon>
        <taxon>Candidatus Uhriibacteriota</taxon>
    </lineage>
</organism>
<evidence type="ECO:0000256" key="3">
    <source>
        <dbReference type="ARBA" id="ARBA00023002"/>
    </source>
</evidence>
<keyword evidence="6" id="KW-1133">Transmembrane helix</keyword>